<evidence type="ECO:0000313" key="6">
    <source>
        <dbReference type="Proteomes" id="UP000190831"/>
    </source>
</evidence>
<dbReference type="OMA" id="INHIIPH"/>
<evidence type="ECO:0000256" key="3">
    <source>
        <dbReference type="SAM" id="MobiDB-lite"/>
    </source>
</evidence>
<dbReference type="SUPFAM" id="SSF81296">
    <property type="entry name" value="E set domains"/>
    <property type="match status" value="1"/>
</dbReference>
<feature type="compositionally biased region" description="Low complexity" evidence="3">
    <location>
        <begin position="318"/>
        <end position="332"/>
    </location>
</feature>
<dbReference type="Pfam" id="PF16561">
    <property type="entry name" value="AMPK1_CBM"/>
    <property type="match status" value="1"/>
</dbReference>
<feature type="domain" description="Association with the SNF1 complex (ASC)" evidence="4">
    <location>
        <begin position="567"/>
        <end position="683"/>
    </location>
</feature>
<dbReference type="InterPro" id="IPR006828">
    <property type="entry name" value="ASC_dom"/>
</dbReference>
<dbReference type="SUPFAM" id="SSF160219">
    <property type="entry name" value="AMPKBI-like"/>
    <property type="match status" value="1"/>
</dbReference>
<dbReference type="CDD" id="cd02859">
    <property type="entry name" value="E_set_AMPKbeta_like_N"/>
    <property type="match status" value="1"/>
</dbReference>
<dbReference type="GO" id="GO:0005737">
    <property type="term" value="C:cytoplasm"/>
    <property type="evidence" value="ECO:0007669"/>
    <property type="project" value="TreeGrafter"/>
</dbReference>
<dbReference type="Pfam" id="PF04739">
    <property type="entry name" value="AMPKBI"/>
    <property type="match status" value="1"/>
</dbReference>
<evidence type="ECO:0000259" key="4">
    <source>
        <dbReference type="SMART" id="SM01010"/>
    </source>
</evidence>
<feature type="compositionally biased region" description="Polar residues" evidence="3">
    <location>
        <begin position="28"/>
        <end position="47"/>
    </location>
</feature>
<dbReference type="GO" id="GO:0007165">
    <property type="term" value="P:signal transduction"/>
    <property type="evidence" value="ECO:0007669"/>
    <property type="project" value="TreeGrafter"/>
</dbReference>
<dbReference type="InterPro" id="IPR014756">
    <property type="entry name" value="Ig_E-set"/>
</dbReference>
<organism evidence="5 6">
    <name type="scientific">Lachancea fermentati</name>
    <name type="common">Zygosaccharomyces fermentati</name>
    <dbReference type="NCBI Taxonomy" id="4955"/>
    <lineage>
        <taxon>Eukaryota</taxon>
        <taxon>Fungi</taxon>
        <taxon>Dikarya</taxon>
        <taxon>Ascomycota</taxon>
        <taxon>Saccharomycotina</taxon>
        <taxon>Saccharomycetes</taxon>
        <taxon>Saccharomycetales</taxon>
        <taxon>Saccharomycetaceae</taxon>
        <taxon>Lachancea</taxon>
    </lineage>
</organism>
<dbReference type="EMBL" id="LT598490">
    <property type="protein sequence ID" value="SCW02820.1"/>
    <property type="molecule type" value="Genomic_DNA"/>
</dbReference>
<gene>
    <name evidence="5" type="ORF">LAFE_0F14994G</name>
</gene>
<dbReference type="GO" id="GO:0005634">
    <property type="term" value="C:nucleus"/>
    <property type="evidence" value="ECO:0007669"/>
    <property type="project" value="TreeGrafter"/>
</dbReference>
<feature type="region of interest" description="Disordered" evidence="3">
    <location>
        <begin position="230"/>
        <end position="257"/>
    </location>
</feature>
<feature type="region of interest" description="Disordered" evidence="3">
    <location>
        <begin position="131"/>
        <end position="162"/>
    </location>
</feature>
<dbReference type="PANTHER" id="PTHR10343:SF87">
    <property type="entry name" value="SNF1 PROTEIN KINASE SUBUNIT BETA-1"/>
    <property type="match status" value="1"/>
</dbReference>
<dbReference type="InterPro" id="IPR032640">
    <property type="entry name" value="AMPK1_CBM"/>
</dbReference>
<dbReference type="InterPro" id="IPR050827">
    <property type="entry name" value="CRP1_MDG1_kinase"/>
</dbReference>
<dbReference type="GO" id="GO:0019901">
    <property type="term" value="F:protein kinase binding"/>
    <property type="evidence" value="ECO:0007669"/>
    <property type="project" value="TreeGrafter"/>
</dbReference>
<comment type="similarity">
    <text evidence="1">Belongs to the 5'-AMP-activated protein kinase beta subunit family.</text>
</comment>
<keyword evidence="6" id="KW-1185">Reference proteome</keyword>
<name>A0A1G4MG57_LACFM</name>
<dbReference type="STRING" id="4955.A0A1G4MG57"/>
<feature type="region of interest" description="Disordered" evidence="3">
    <location>
        <begin position="312"/>
        <end position="333"/>
    </location>
</feature>
<dbReference type="InterPro" id="IPR037256">
    <property type="entry name" value="ASC_dom_sf"/>
</dbReference>
<evidence type="ECO:0000313" key="5">
    <source>
        <dbReference type="EMBL" id="SCW02820.1"/>
    </source>
</evidence>
<dbReference type="AlphaFoldDB" id="A0A1G4MG57"/>
<feature type="compositionally biased region" description="Polar residues" evidence="3">
    <location>
        <begin position="241"/>
        <end position="251"/>
    </location>
</feature>
<dbReference type="Gene3D" id="6.20.250.60">
    <property type="match status" value="1"/>
</dbReference>
<feature type="compositionally biased region" description="Low complexity" evidence="3">
    <location>
        <begin position="94"/>
        <end position="107"/>
    </location>
</feature>
<accession>A0A1G4MG57</accession>
<dbReference type="SMART" id="SM01010">
    <property type="entry name" value="AMPKBI"/>
    <property type="match status" value="1"/>
</dbReference>
<evidence type="ECO:0000256" key="2">
    <source>
        <dbReference type="ARBA" id="ARBA00022553"/>
    </source>
</evidence>
<feature type="region of interest" description="Disordered" evidence="3">
    <location>
        <begin position="545"/>
        <end position="568"/>
    </location>
</feature>
<dbReference type="Proteomes" id="UP000190831">
    <property type="component" value="Chromosome F"/>
</dbReference>
<evidence type="ECO:0000256" key="1">
    <source>
        <dbReference type="ARBA" id="ARBA00010926"/>
    </source>
</evidence>
<feature type="compositionally biased region" description="Low complexity" evidence="3">
    <location>
        <begin position="138"/>
        <end position="148"/>
    </location>
</feature>
<protein>
    <submittedName>
        <fullName evidence="5">LAFE_0F14994g1_1</fullName>
    </submittedName>
</protein>
<dbReference type="OrthoDB" id="531008at2759"/>
<keyword evidence="2" id="KW-0597">Phosphoprotein</keyword>
<dbReference type="PANTHER" id="PTHR10343">
    <property type="entry name" value="5'-AMP-ACTIVATED PROTEIN KINASE , BETA SUBUNIT"/>
    <property type="match status" value="1"/>
</dbReference>
<sequence length="697" mass="77353">MGNYPSTANLQNRKVTQLQDASRDRQDSITSQLFPSRNSRQHMSSKSGWRGKMQSSKKHAGSLFRKDFTLEQSVEPTYQLHRTSSSQPAPPMCNTTNANADDSSSSSLRDHLAGLSLQSSAENAIGRTSIERTTSALRSPGPSSPVVRPSKHDALPEPSSITSLKKMLVEGRIGEHMHPPPTSSIDIPQRVGSVASSDRYVSEEESEEEDLLHGRGDVVLNNSVLENAMKRKRSARKKENVSSSWNSSDTIQPPGMKKLKPLVPDEKAQLPTFHAMNQRNRGTDLSLSAVPHLVGNNIDRIDSFERGTVEHYEGENESVASSSSDGRTDSNSVGANKTVHVIIKWRDMIVDPKTCKMSIVSKDISSVINSEVKPRKIPMEYDPTSKCWTAPNLYLPPGVYKFQFLINGELRHSNFLPTATDSFGNFVNWFEVVPGYDSIEPTREVIMSEGGSSNMTSDDMIQEGLSRPKLEPGRSSSSNWKNSAKHIERTGTPFSDYTGVLSRSGSFRPSMLQNTSSSYDLLAPPKQKQIEYSNEIPELFKVNFDSDTQVSPPPPPPYNKTQPGSEINGEPPSFLHRVQDCNQDKLFADLQQNGKVTPQAAEDLFLQQYSIPDLPVYLDSSFLNAAFSRFQNNNESRSAVNHIVPHVNLNHLLTSSIRDEIISVGCTTRYEGKFITQIIYTPCYYGSSQESNGNEED</sequence>
<reference evidence="6" key="1">
    <citation type="submission" date="2016-03" db="EMBL/GenBank/DDBJ databases">
        <authorList>
            <person name="Devillers H."/>
        </authorList>
    </citation>
    <scope>NUCLEOTIDE SEQUENCE [LARGE SCALE GENOMIC DNA]</scope>
</reference>
<feature type="region of interest" description="Disordered" evidence="3">
    <location>
        <begin position="465"/>
        <end position="484"/>
    </location>
</feature>
<proteinExistence type="inferred from homology"/>
<dbReference type="GO" id="GO:0031588">
    <property type="term" value="C:nucleotide-activated protein kinase complex"/>
    <property type="evidence" value="ECO:0007669"/>
    <property type="project" value="TreeGrafter"/>
</dbReference>
<dbReference type="InterPro" id="IPR013783">
    <property type="entry name" value="Ig-like_fold"/>
</dbReference>
<dbReference type="Gene3D" id="2.60.40.10">
    <property type="entry name" value="Immunoglobulins"/>
    <property type="match status" value="1"/>
</dbReference>
<feature type="compositionally biased region" description="Polar residues" evidence="3">
    <location>
        <begin position="70"/>
        <end position="87"/>
    </location>
</feature>
<feature type="compositionally biased region" description="Polar residues" evidence="3">
    <location>
        <begin position="1"/>
        <end position="20"/>
    </location>
</feature>
<feature type="region of interest" description="Disordered" evidence="3">
    <location>
        <begin position="1"/>
        <end position="110"/>
    </location>
</feature>